<dbReference type="EMBL" id="SPQQ01000011">
    <property type="protein sequence ID" value="TGE35756.1"/>
    <property type="molecule type" value="Genomic_DNA"/>
</dbReference>
<dbReference type="InterPro" id="IPR025453">
    <property type="entry name" value="DUF4309"/>
</dbReference>
<feature type="transmembrane region" description="Helical" evidence="2">
    <location>
        <begin position="6"/>
        <end position="27"/>
    </location>
</feature>
<organism evidence="4 5">
    <name type="scientific">Desulfosporosinus fructosivorans</name>
    <dbReference type="NCBI Taxonomy" id="2018669"/>
    <lineage>
        <taxon>Bacteria</taxon>
        <taxon>Bacillati</taxon>
        <taxon>Bacillota</taxon>
        <taxon>Clostridia</taxon>
        <taxon>Eubacteriales</taxon>
        <taxon>Desulfitobacteriaceae</taxon>
        <taxon>Desulfosporosinus</taxon>
    </lineage>
</organism>
<dbReference type="InterPro" id="IPR008756">
    <property type="entry name" value="Peptidase_M56"/>
</dbReference>
<dbReference type="AlphaFoldDB" id="A0A4Z0R297"/>
<dbReference type="Pfam" id="PF14172">
    <property type="entry name" value="DUF4309"/>
    <property type="match status" value="1"/>
</dbReference>
<proteinExistence type="predicted"/>
<keyword evidence="2" id="KW-1133">Transmembrane helix</keyword>
<reference evidence="4 5" key="1">
    <citation type="submission" date="2019-03" db="EMBL/GenBank/DDBJ databases">
        <title>Draft Genome Sequence of Desulfosporosinus fructosivorans Strain 63.6F, Isolated from Marine Sediment in the Baltic Sea.</title>
        <authorList>
            <person name="Hausmann B."/>
            <person name="Vandieken V."/>
            <person name="Pjevac P."/>
            <person name="Schreck K."/>
            <person name="Herbold C.W."/>
            <person name="Loy A."/>
        </authorList>
    </citation>
    <scope>NUCLEOTIDE SEQUENCE [LARGE SCALE GENOMIC DNA]</scope>
    <source>
        <strain evidence="4 5">63.6F</strain>
    </source>
</reference>
<keyword evidence="2" id="KW-0472">Membrane</keyword>
<feature type="domain" description="Peptidase M56" evidence="3">
    <location>
        <begin position="10"/>
        <end position="316"/>
    </location>
</feature>
<feature type="transmembrane region" description="Helical" evidence="2">
    <location>
        <begin position="232"/>
        <end position="255"/>
    </location>
</feature>
<gene>
    <name evidence="4" type="ORF">E4K67_23630</name>
</gene>
<dbReference type="CDD" id="cd07341">
    <property type="entry name" value="M56_BlaR1_MecR1_like"/>
    <property type="match status" value="1"/>
</dbReference>
<name>A0A4Z0R297_9FIRM</name>
<evidence type="ECO:0000256" key="1">
    <source>
        <dbReference type="SAM" id="MobiDB-lite"/>
    </source>
</evidence>
<dbReference type="Pfam" id="PF05569">
    <property type="entry name" value="Peptidase_M56"/>
    <property type="match status" value="1"/>
</dbReference>
<evidence type="ECO:0000259" key="3">
    <source>
        <dbReference type="Pfam" id="PF05569"/>
    </source>
</evidence>
<evidence type="ECO:0000256" key="2">
    <source>
        <dbReference type="SAM" id="Phobius"/>
    </source>
</evidence>
<feature type="transmembrane region" description="Helical" evidence="2">
    <location>
        <begin position="127"/>
        <end position="150"/>
    </location>
</feature>
<dbReference type="OrthoDB" id="9762883at2"/>
<keyword evidence="5" id="KW-1185">Reference proteome</keyword>
<dbReference type="Proteomes" id="UP000298460">
    <property type="component" value="Unassembled WGS sequence"/>
</dbReference>
<dbReference type="Gene3D" id="3.30.2010.10">
    <property type="entry name" value="Metalloproteases ('zincins'), catalytic domain"/>
    <property type="match status" value="1"/>
</dbReference>
<dbReference type="InterPro" id="IPR052173">
    <property type="entry name" value="Beta-lactam_resp_regulator"/>
</dbReference>
<feature type="transmembrane region" description="Helical" evidence="2">
    <location>
        <begin position="39"/>
        <end position="56"/>
    </location>
</feature>
<accession>A0A4Z0R297</accession>
<dbReference type="RefSeq" id="WP_135551265.1">
    <property type="nucleotide sequence ID" value="NZ_SPQQ01000011.1"/>
</dbReference>
<dbReference type="PANTHER" id="PTHR34978:SF3">
    <property type="entry name" value="SLR0241 PROTEIN"/>
    <property type="match status" value="1"/>
</dbReference>
<dbReference type="PANTHER" id="PTHR34978">
    <property type="entry name" value="POSSIBLE SENSOR-TRANSDUCER PROTEIN BLAR"/>
    <property type="match status" value="1"/>
</dbReference>
<protein>
    <submittedName>
        <fullName evidence="4">DUF4309 domain-containing protein</fullName>
    </submittedName>
</protein>
<feature type="region of interest" description="Disordered" evidence="1">
    <location>
        <begin position="348"/>
        <end position="378"/>
    </location>
</feature>
<evidence type="ECO:0000313" key="5">
    <source>
        <dbReference type="Proteomes" id="UP000298460"/>
    </source>
</evidence>
<evidence type="ECO:0000313" key="4">
    <source>
        <dbReference type="EMBL" id="TGE35756.1"/>
    </source>
</evidence>
<comment type="caution">
    <text evidence="4">The sequence shown here is derived from an EMBL/GenBank/DDBJ whole genome shotgun (WGS) entry which is preliminary data.</text>
</comment>
<sequence length="678" mass="75593">MNLTELFYYVVSLSLLGSILAIGLLIIKKLFRHKLSANWHYYIWFALIIRLLIPFTPPAPFSVFNLIPHYQPGIQLPQTMPSETGSTTALQQDNSVNITPETLSGPTNIQSPLVASAKAWFNWQTSALAWLIGVSAIFCYILLINLWLLYKIKKLPVCDSEDILRILQECQSNLKVRSEVAIVYDDSLKSPALFGLFHPKIIISPEIVKRLSSEELSYIFLHELSHLKRWDLLVNGLVLAIQVVYWFNPLVWLALSQMKQDCEIACDATALAALKPEDHQKYGQTIISLLELLSEPHWVPGTLGFVSKFHARRIVMISKNKQTTVKWAVAALALTLVVGCSSLTNPINPPAGQTQNDPLTNSQQTDTVTPNSPSSSTEANSIVYQNTQYGFNFTLPETWKGYSIVNSNWEGLALKGQQSGQTVVETGPIISIRDPKWTAQTPRQDIPIMVFTLDQWNSLQQEVFHIGAAPIGPSELGRNNSYVLALPARYNFAFPAGYKDVETILESKPLQTTQTTQQHPDSTESLLFNMMVLGQQGKVINSDFAAKITTIEDVEKVWGKADKTDYVAAGKGRYATYTSHNVVLGINKGEQLFEVRSFDSRLKGVTLAQAKEVLGTPPYDVKANGQEIIGYTAGSEFKVEMIFPQPTKDSPNPVMDHYNVLYPQGTVNSMADDPGRQW</sequence>
<keyword evidence="2" id="KW-0812">Transmembrane</keyword>